<organism evidence="1">
    <name type="scientific">marine sediment metagenome</name>
    <dbReference type="NCBI Taxonomy" id="412755"/>
    <lineage>
        <taxon>unclassified sequences</taxon>
        <taxon>metagenomes</taxon>
        <taxon>ecological metagenomes</taxon>
    </lineage>
</organism>
<accession>X0S5M0</accession>
<reference evidence="1" key="1">
    <citation type="journal article" date="2014" name="Front. Microbiol.">
        <title>High frequency of phylogenetically diverse reductive dehalogenase-homologous genes in deep subseafloor sedimentary metagenomes.</title>
        <authorList>
            <person name="Kawai M."/>
            <person name="Futagami T."/>
            <person name="Toyoda A."/>
            <person name="Takaki Y."/>
            <person name="Nishi S."/>
            <person name="Hori S."/>
            <person name="Arai W."/>
            <person name="Tsubouchi T."/>
            <person name="Morono Y."/>
            <person name="Uchiyama I."/>
            <person name="Ito T."/>
            <person name="Fujiyama A."/>
            <person name="Inagaki F."/>
            <person name="Takami H."/>
        </authorList>
    </citation>
    <scope>NUCLEOTIDE SEQUENCE</scope>
    <source>
        <strain evidence="1">Expedition CK06-06</strain>
    </source>
</reference>
<protein>
    <submittedName>
        <fullName evidence="1">Uncharacterized protein</fullName>
    </submittedName>
</protein>
<evidence type="ECO:0000313" key="1">
    <source>
        <dbReference type="EMBL" id="GAF71227.1"/>
    </source>
</evidence>
<sequence length="62" mass="7240">MICNCGGNTENTHKVVRDKVLQGEYQKCPNCGRILWLWKTDLLEKEIKDYSKSLIDGFEKHI</sequence>
<proteinExistence type="predicted"/>
<comment type="caution">
    <text evidence="1">The sequence shown here is derived from an EMBL/GenBank/DDBJ whole genome shotgun (WGS) entry which is preliminary data.</text>
</comment>
<dbReference type="EMBL" id="BARS01003985">
    <property type="protein sequence ID" value="GAF71227.1"/>
    <property type="molecule type" value="Genomic_DNA"/>
</dbReference>
<name>X0S5M0_9ZZZZ</name>
<gene>
    <name evidence="1" type="ORF">S01H1_07760</name>
</gene>
<dbReference type="AlphaFoldDB" id="X0S5M0"/>